<dbReference type="PANTHER" id="PTHR35525">
    <property type="entry name" value="BLL6575 PROTEIN"/>
    <property type="match status" value="1"/>
</dbReference>
<sequence length="204" mass="22951">MDRPPAMFIADSLGLDFLNSVATPVDTPVDWLDDGDGLIDWLAQAKLVLPEELDALTARARPADLDEVADQARALREWFRGFVLEHAGRPLTAKALHELGPLNGILERDETFLQVGPRHGEEGLALQRTRRWRSPESLLLPIGEAMAKFVCDEDFSDVKACEGHNCTMLFADHTRRRARRWCSMAICGNRAKQAAHRDRLKSRQ</sequence>
<dbReference type="InterPro" id="IPR021005">
    <property type="entry name" value="Znf_CGNR"/>
</dbReference>
<dbReference type="Proteomes" id="UP000594015">
    <property type="component" value="Chromosome"/>
</dbReference>
<reference evidence="2 3" key="1">
    <citation type="submission" date="2018-06" db="EMBL/GenBank/DDBJ databases">
        <title>Comparative genomics of Bradyrhizobium nodulating Arachidis hypogaea.</title>
        <authorList>
            <person name="Li Y."/>
        </authorList>
    </citation>
    <scope>NUCLEOTIDE SEQUENCE [LARGE SCALE GENOMIC DNA]</scope>
    <source>
        <strain evidence="2 3">CCBAU 051107</strain>
    </source>
</reference>
<dbReference type="Pfam" id="PF07336">
    <property type="entry name" value="ABATE"/>
    <property type="match status" value="1"/>
</dbReference>
<dbReference type="EMBL" id="CP030050">
    <property type="protein sequence ID" value="QOZ71367.1"/>
    <property type="molecule type" value="Genomic_DNA"/>
</dbReference>
<evidence type="ECO:0000259" key="1">
    <source>
        <dbReference type="Pfam" id="PF11706"/>
    </source>
</evidence>
<name>A0AAE7NTE4_9BRAD</name>
<evidence type="ECO:0000313" key="3">
    <source>
        <dbReference type="Proteomes" id="UP000594015"/>
    </source>
</evidence>
<proteinExistence type="predicted"/>
<organism evidence="2 3">
    <name type="scientific">Bradyrhizobium arachidis</name>
    <dbReference type="NCBI Taxonomy" id="858423"/>
    <lineage>
        <taxon>Bacteria</taxon>
        <taxon>Pseudomonadati</taxon>
        <taxon>Pseudomonadota</taxon>
        <taxon>Alphaproteobacteria</taxon>
        <taxon>Hyphomicrobiales</taxon>
        <taxon>Nitrobacteraceae</taxon>
        <taxon>Bradyrhizobium</taxon>
    </lineage>
</organism>
<accession>A0AAE7NTE4</accession>
<protein>
    <recommendedName>
        <fullName evidence="1">Zinc finger CGNR domain-containing protein</fullName>
    </recommendedName>
</protein>
<gene>
    <name evidence="2" type="ORF">WN72_37605</name>
</gene>
<dbReference type="InterPro" id="IPR010852">
    <property type="entry name" value="ABATE"/>
</dbReference>
<dbReference type="KEGG" id="barh:WN72_37605"/>
<feature type="domain" description="Zinc finger CGNR" evidence="1">
    <location>
        <begin position="158"/>
        <end position="199"/>
    </location>
</feature>
<dbReference type="AlphaFoldDB" id="A0AAE7NTE4"/>
<dbReference type="PANTHER" id="PTHR35525:SF3">
    <property type="entry name" value="BLL6575 PROTEIN"/>
    <property type="match status" value="1"/>
</dbReference>
<dbReference type="InterPro" id="IPR023286">
    <property type="entry name" value="ABATE_dom_sf"/>
</dbReference>
<dbReference type="RefSeq" id="WP_092212639.1">
    <property type="nucleotide sequence ID" value="NZ_CP030050.1"/>
</dbReference>
<dbReference type="Gene3D" id="1.10.3300.10">
    <property type="entry name" value="Jann2411-like domain"/>
    <property type="match status" value="1"/>
</dbReference>
<dbReference type="Pfam" id="PF11706">
    <property type="entry name" value="zf-CGNR"/>
    <property type="match status" value="1"/>
</dbReference>
<dbReference type="SUPFAM" id="SSF160904">
    <property type="entry name" value="Jann2411-like"/>
    <property type="match status" value="1"/>
</dbReference>
<evidence type="ECO:0000313" key="2">
    <source>
        <dbReference type="EMBL" id="QOZ71367.1"/>
    </source>
</evidence>